<feature type="transmembrane region" description="Helical" evidence="7">
    <location>
        <begin position="559"/>
        <end position="578"/>
    </location>
</feature>
<dbReference type="STRING" id="44941.A0A397US28"/>
<keyword evidence="5 7" id="KW-1133">Transmembrane helix</keyword>
<dbReference type="InterPro" id="IPR004240">
    <property type="entry name" value="EMP70"/>
</dbReference>
<evidence type="ECO:0000256" key="1">
    <source>
        <dbReference type="ARBA" id="ARBA00004141"/>
    </source>
</evidence>
<evidence type="ECO:0000313" key="9">
    <source>
        <dbReference type="Proteomes" id="UP000266673"/>
    </source>
</evidence>
<dbReference type="GO" id="GO:0007034">
    <property type="term" value="P:vacuolar transport"/>
    <property type="evidence" value="ECO:0007669"/>
    <property type="project" value="TreeGrafter"/>
</dbReference>
<proteinExistence type="inferred from homology"/>
<feature type="transmembrane region" description="Helical" evidence="7">
    <location>
        <begin position="267"/>
        <end position="289"/>
    </location>
</feature>
<feature type="transmembrane region" description="Helical" evidence="7">
    <location>
        <begin position="400"/>
        <end position="423"/>
    </location>
</feature>
<dbReference type="PANTHER" id="PTHR10766:SF111">
    <property type="entry name" value="TRANSMEMBRANE 9 SUPERFAMILY MEMBER 2"/>
    <property type="match status" value="1"/>
</dbReference>
<dbReference type="GO" id="GO:0005737">
    <property type="term" value="C:cytoplasm"/>
    <property type="evidence" value="ECO:0007669"/>
    <property type="project" value="UniProtKB-ARBA"/>
</dbReference>
<feature type="transmembrane region" description="Helical" evidence="7">
    <location>
        <begin position="490"/>
        <end position="513"/>
    </location>
</feature>
<evidence type="ECO:0000256" key="7">
    <source>
        <dbReference type="RuleBase" id="RU363079"/>
    </source>
</evidence>
<comment type="caution">
    <text evidence="8">The sequence shown here is derived from an EMBL/GenBank/DDBJ whole genome shotgun (WGS) entry which is preliminary data.</text>
</comment>
<feature type="transmembrane region" description="Helical" evidence="7">
    <location>
        <begin position="363"/>
        <end position="388"/>
    </location>
</feature>
<gene>
    <name evidence="8" type="ORF">C2G38_2019993</name>
</gene>
<evidence type="ECO:0000256" key="4">
    <source>
        <dbReference type="ARBA" id="ARBA00022729"/>
    </source>
</evidence>
<keyword evidence="9" id="KW-1185">Reference proteome</keyword>
<dbReference type="OrthoDB" id="1666796at2759"/>
<feature type="transmembrane region" description="Helical" evidence="7">
    <location>
        <begin position="328"/>
        <end position="357"/>
    </location>
</feature>
<organism evidence="8 9">
    <name type="scientific">Gigaspora rosea</name>
    <dbReference type="NCBI Taxonomy" id="44941"/>
    <lineage>
        <taxon>Eukaryota</taxon>
        <taxon>Fungi</taxon>
        <taxon>Fungi incertae sedis</taxon>
        <taxon>Mucoromycota</taxon>
        <taxon>Glomeromycotina</taxon>
        <taxon>Glomeromycetes</taxon>
        <taxon>Diversisporales</taxon>
        <taxon>Gigasporaceae</taxon>
        <taxon>Gigaspora</taxon>
    </lineage>
</organism>
<keyword evidence="4 7" id="KW-0732">Signal</keyword>
<feature type="transmembrane region" description="Helical" evidence="7">
    <location>
        <begin position="435"/>
        <end position="459"/>
    </location>
</feature>
<comment type="similarity">
    <text evidence="2 7">Belongs to the nonaspanin (TM9SF) (TC 9.A.2) family.</text>
</comment>
<evidence type="ECO:0000256" key="2">
    <source>
        <dbReference type="ARBA" id="ARBA00005227"/>
    </source>
</evidence>
<feature type="transmembrane region" description="Helical" evidence="7">
    <location>
        <begin position="519"/>
        <end position="547"/>
    </location>
</feature>
<feature type="chain" id="PRO_5017101274" description="Transmembrane 9 superfamily member" evidence="7">
    <location>
        <begin position="24"/>
        <end position="629"/>
    </location>
</feature>
<feature type="transmembrane region" description="Helical" evidence="7">
    <location>
        <begin position="590"/>
        <end position="619"/>
    </location>
</feature>
<keyword evidence="6 7" id="KW-0472">Membrane</keyword>
<accession>A0A397US28</accession>
<sequence length="629" mass="71369">MLWSRSLAICCICLFLFSTHTFAFYLPGVAPHDYTKGEEVKVYVNSLTPLMGSQQLKSLIPYDYYYKSFHFCSPKEPQSQPESLGSILFGDRIFDSVYKLSMLQNNATCQYLCKETVPGEDAAFINARIKENYAINWLIDGLPAASRKLDVKAKTLFNSIGFELGDSMASFSNPPLHNHYDIEIQYHKQEGQDKYRVVGVIVIPSSNKYDSEEDANTCGPTSERLVLKEDSDNTVHYTYKVIWTPSNIAWATRWDNYLHTFDPRIHWFSLVNSIVIVLFLTGMVAMILLRALHKDISRYNQLEAQEDVQEDFGWKLVHGDIFRAPANIMLLSVLLGNGSQLFCMTTVTLLFAVLGFLSPSNRGSLATVMLIFYMLFAFVAGYISARIYKMFGGDAWKKNVFLTAFLFPTIIFSIFILLNFFLVSAKSSAAVPATTLLAIIGLWFLISVPLCCIGSLFGFKKPRIDHPVRTNQIPRQIPDQVFYLRPIPSMLMGGVLPFGAIFIELYFIMNSIWGSKVYYLFGFAALVFVILTITCSEVTILLCYFHLCAEDYHWSWRAFLTSGASGFYIFVYSIMYFMTRLQINSLTSAVIYFGWSAVISLMFAVLTGTIGYLACLSFIRKIFMSIKVD</sequence>
<name>A0A397US28_9GLOM</name>
<dbReference type="GO" id="GO:0016020">
    <property type="term" value="C:membrane"/>
    <property type="evidence" value="ECO:0007669"/>
    <property type="project" value="UniProtKB-SubCell"/>
</dbReference>
<evidence type="ECO:0000313" key="8">
    <source>
        <dbReference type="EMBL" id="RIB12047.1"/>
    </source>
</evidence>
<dbReference type="Proteomes" id="UP000266673">
    <property type="component" value="Unassembled WGS sequence"/>
</dbReference>
<protein>
    <recommendedName>
        <fullName evidence="7">Transmembrane 9 superfamily member</fullName>
    </recommendedName>
</protein>
<evidence type="ECO:0000256" key="3">
    <source>
        <dbReference type="ARBA" id="ARBA00022692"/>
    </source>
</evidence>
<evidence type="ECO:0000256" key="5">
    <source>
        <dbReference type="ARBA" id="ARBA00022989"/>
    </source>
</evidence>
<dbReference type="Pfam" id="PF02990">
    <property type="entry name" value="EMP70"/>
    <property type="match status" value="1"/>
</dbReference>
<evidence type="ECO:0000256" key="6">
    <source>
        <dbReference type="ARBA" id="ARBA00023136"/>
    </source>
</evidence>
<dbReference type="AlphaFoldDB" id="A0A397US28"/>
<comment type="subcellular location">
    <subcellularLocation>
        <location evidence="1">Membrane</location>
        <topology evidence="1">Multi-pass membrane protein</topology>
    </subcellularLocation>
</comment>
<dbReference type="PANTHER" id="PTHR10766">
    <property type="entry name" value="TRANSMEMBRANE 9 SUPERFAMILY PROTEIN"/>
    <property type="match status" value="1"/>
</dbReference>
<keyword evidence="3 7" id="KW-0812">Transmembrane</keyword>
<reference evidence="8 9" key="1">
    <citation type="submission" date="2018-06" db="EMBL/GenBank/DDBJ databases">
        <title>Comparative genomics reveals the genomic features of Rhizophagus irregularis, R. cerebriforme, R. diaphanum and Gigaspora rosea, and their symbiotic lifestyle signature.</title>
        <authorList>
            <person name="Morin E."/>
            <person name="San Clemente H."/>
            <person name="Chen E.C.H."/>
            <person name="De La Providencia I."/>
            <person name="Hainaut M."/>
            <person name="Kuo A."/>
            <person name="Kohler A."/>
            <person name="Murat C."/>
            <person name="Tang N."/>
            <person name="Roy S."/>
            <person name="Loubradou J."/>
            <person name="Henrissat B."/>
            <person name="Grigoriev I.V."/>
            <person name="Corradi N."/>
            <person name="Roux C."/>
            <person name="Martin F.M."/>
        </authorList>
    </citation>
    <scope>NUCLEOTIDE SEQUENCE [LARGE SCALE GENOMIC DNA]</scope>
    <source>
        <strain evidence="8 9">DAOM 194757</strain>
    </source>
</reference>
<feature type="signal peptide" evidence="7">
    <location>
        <begin position="1"/>
        <end position="23"/>
    </location>
</feature>
<dbReference type="EMBL" id="QKWP01001066">
    <property type="protein sequence ID" value="RIB12047.1"/>
    <property type="molecule type" value="Genomic_DNA"/>
</dbReference>
<dbReference type="GO" id="GO:0072657">
    <property type="term" value="P:protein localization to membrane"/>
    <property type="evidence" value="ECO:0007669"/>
    <property type="project" value="TreeGrafter"/>
</dbReference>